<feature type="transmembrane region" description="Helical" evidence="7">
    <location>
        <begin position="234"/>
        <end position="258"/>
    </location>
</feature>
<proteinExistence type="predicted"/>
<dbReference type="PANTHER" id="PTHR19271">
    <property type="entry name" value="CYTOCHROME B"/>
    <property type="match status" value="1"/>
</dbReference>
<evidence type="ECO:0000256" key="7">
    <source>
        <dbReference type="SAM" id="Phobius"/>
    </source>
</evidence>
<comment type="catalytic activity">
    <reaction evidence="4">
        <text>a quinol + 2 Fe(III)-[cytochrome c](out) = a quinone + 2 Fe(II)-[cytochrome c](out) + 2 H(+)(out)</text>
        <dbReference type="Rhea" id="RHEA:11484"/>
        <dbReference type="Rhea" id="RHEA-COMP:10350"/>
        <dbReference type="Rhea" id="RHEA-COMP:14399"/>
        <dbReference type="ChEBI" id="CHEBI:15378"/>
        <dbReference type="ChEBI" id="CHEBI:24646"/>
        <dbReference type="ChEBI" id="CHEBI:29033"/>
        <dbReference type="ChEBI" id="CHEBI:29034"/>
        <dbReference type="ChEBI" id="CHEBI:132124"/>
        <dbReference type="EC" id="7.1.1.8"/>
    </reaction>
</comment>
<dbReference type="Proteomes" id="UP000893823">
    <property type="component" value="Unassembled WGS sequence"/>
</dbReference>
<dbReference type="GO" id="GO:0016020">
    <property type="term" value="C:membrane"/>
    <property type="evidence" value="ECO:0007669"/>
    <property type="project" value="InterPro"/>
</dbReference>
<feature type="transmembrane region" description="Helical" evidence="7">
    <location>
        <begin position="137"/>
        <end position="158"/>
    </location>
</feature>
<comment type="cofactor">
    <cofactor evidence="1">
        <name>heme</name>
        <dbReference type="ChEBI" id="CHEBI:30413"/>
    </cofactor>
</comment>
<feature type="transmembrane region" description="Helical" evidence="7">
    <location>
        <begin position="170"/>
        <end position="190"/>
    </location>
</feature>
<dbReference type="GO" id="GO:0022904">
    <property type="term" value="P:respiratory electron transport chain"/>
    <property type="evidence" value="ECO:0007669"/>
    <property type="project" value="InterPro"/>
</dbReference>
<keyword evidence="7" id="KW-1133">Transmembrane helix</keyword>
<reference evidence="11" key="1">
    <citation type="submission" date="2016-10" db="EMBL/GenBank/DDBJ databases">
        <authorList>
            <person name="Varghese N."/>
            <person name="Submissions S."/>
        </authorList>
    </citation>
    <scope>NUCLEOTIDE SEQUENCE [LARGE SCALE GENOMIC DNA]</scope>
    <source>
        <strain evidence="11">CPCC 202695</strain>
    </source>
</reference>
<reference evidence="9" key="3">
    <citation type="submission" date="2022-06" db="EMBL/GenBank/DDBJ databases">
        <title>Genomic Encyclopedia of Type Strains, Phase III (KMG-III): the genomes of soil and plant-associated and newly described type strains.</title>
        <authorList>
            <person name="Whitman W."/>
        </authorList>
    </citation>
    <scope>NUCLEOTIDE SEQUENCE</scope>
    <source>
        <strain evidence="9">CPCC 202695</strain>
    </source>
</reference>
<evidence type="ECO:0000313" key="12">
    <source>
        <dbReference type="Proteomes" id="UP000893823"/>
    </source>
</evidence>
<keyword evidence="7" id="KW-0472">Membrane</keyword>
<dbReference type="GO" id="GO:0016491">
    <property type="term" value="F:oxidoreductase activity"/>
    <property type="evidence" value="ECO:0007669"/>
    <property type="project" value="InterPro"/>
</dbReference>
<feature type="transmembrane region" description="Helical" evidence="7">
    <location>
        <begin position="70"/>
        <end position="93"/>
    </location>
</feature>
<dbReference type="OrthoDB" id="9804503at2"/>
<dbReference type="Proteomes" id="UP000199482">
    <property type="component" value="Chromosome I"/>
</dbReference>
<keyword evidence="7" id="KW-0812">Transmembrane</keyword>
<dbReference type="Gene3D" id="1.20.810.10">
    <property type="entry name" value="Cytochrome Bc1 Complex, Chain C"/>
    <property type="match status" value="1"/>
</dbReference>
<protein>
    <recommendedName>
        <fullName evidence="3">Cytochrome bc1 complex cytochrome b subunit</fullName>
        <ecNumber evidence="2">7.1.1.8</ecNumber>
    </recommendedName>
    <alternativeName>
        <fullName evidence="5">Cytochrome bc1 reductase complex subunit QcrB</fullName>
    </alternativeName>
</protein>
<name>A0A1H2A4E0_9MICO</name>
<dbReference type="InterPro" id="IPR036150">
    <property type="entry name" value="Cyt_b/b6_C_sf"/>
</dbReference>
<reference evidence="10" key="2">
    <citation type="submission" date="2016-10" db="EMBL/GenBank/DDBJ databases">
        <authorList>
            <person name="de Groot N.N."/>
        </authorList>
    </citation>
    <scope>NUCLEOTIDE SEQUENCE [LARGE SCALE GENOMIC DNA]</scope>
    <source>
        <strain evidence="10">CPCC 202695</strain>
    </source>
</reference>
<gene>
    <name evidence="9" type="ORF">BCL57_001578</name>
    <name evidence="10" type="ORF">SAMN04489721_3502</name>
</gene>
<dbReference type="Pfam" id="PF13631">
    <property type="entry name" value="Cytochrom_B_N_2"/>
    <property type="match status" value="1"/>
</dbReference>
<feature type="transmembrane region" description="Helical" evidence="7">
    <location>
        <begin position="393"/>
        <end position="413"/>
    </location>
</feature>
<evidence type="ECO:0000256" key="3">
    <source>
        <dbReference type="ARBA" id="ARBA00016116"/>
    </source>
</evidence>
<evidence type="ECO:0000256" key="5">
    <source>
        <dbReference type="ARBA" id="ARBA00029568"/>
    </source>
</evidence>
<dbReference type="PANTHER" id="PTHR19271:SF16">
    <property type="entry name" value="CYTOCHROME B"/>
    <property type="match status" value="1"/>
</dbReference>
<feature type="transmembrane region" description="Helical" evidence="7">
    <location>
        <begin position="425"/>
        <end position="448"/>
    </location>
</feature>
<evidence type="ECO:0000259" key="8">
    <source>
        <dbReference type="PROSITE" id="PS51002"/>
    </source>
</evidence>
<dbReference type="SUPFAM" id="SSF81342">
    <property type="entry name" value="Transmembrane di-heme cytochromes"/>
    <property type="match status" value="1"/>
</dbReference>
<evidence type="ECO:0000256" key="6">
    <source>
        <dbReference type="SAM" id="MobiDB-lite"/>
    </source>
</evidence>
<dbReference type="STRING" id="589382.SAMN04489721_3502"/>
<dbReference type="EC" id="7.1.1.8" evidence="2"/>
<evidence type="ECO:0000313" key="10">
    <source>
        <dbReference type="EMBL" id="SDT40780.1"/>
    </source>
</evidence>
<feature type="domain" description="Cytochrome b/b6 N-terminal region profile" evidence="8">
    <location>
        <begin position="43"/>
        <end position="266"/>
    </location>
</feature>
<feature type="transmembrane region" description="Helical" evidence="7">
    <location>
        <begin position="202"/>
        <end position="222"/>
    </location>
</feature>
<dbReference type="RefSeq" id="WP_092675290.1">
    <property type="nucleotide sequence ID" value="NZ_BMDN01000002.1"/>
</dbReference>
<evidence type="ECO:0000256" key="1">
    <source>
        <dbReference type="ARBA" id="ARBA00001971"/>
    </source>
</evidence>
<organism evidence="10 11">
    <name type="scientific">Agromyces flavus</name>
    <dbReference type="NCBI Taxonomy" id="589382"/>
    <lineage>
        <taxon>Bacteria</taxon>
        <taxon>Bacillati</taxon>
        <taxon>Actinomycetota</taxon>
        <taxon>Actinomycetes</taxon>
        <taxon>Micrococcales</taxon>
        <taxon>Microbacteriaceae</taxon>
        <taxon>Agromyces</taxon>
    </lineage>
</organism>
<accession>A0A1H2A4E0</accession>
<feature type="transmembrane region" description="Helical" evidence="7">
    <location>
        <begin position="278"/>
        <end position="300"/>
    </location>
</feature>
<evidence type="ECO:0000256" key="2">
    <source>
        <dbReference type="ARBA" id="ARBA00012951"/>
    </source>
</evidence>
<evidence type="ECO:0000313" key="9">
    <source>
        <dbReference type="EMBL" id="MCP2367424.1"/>
    </source>
</evidence>
<dbReference type="EMBL" id="SODL02000002">
    <property type="protein sequence ID" value="MCP2367424.1"/>
    <property type="molecule type" value="Genomic_DNA"/>
</dbReference>
<feature type="transmembrane region" description="Helical" evidence="7">
    <location>
        <begin position="351"/>
        <end position="373"/>
    </location>
</feature>
<dbReference type="InterPro" id="IPR027387">
    <property type="entry name" value="Cytb/b6-like_sf"/>
</dbReference>
<dbReference type="SUPFAM" id="SSF81648">
    <property type="entry name" value="a domain/subunit of cytochrome bc1 complex (Ubiquinol-cytochrome c reductase)"/>
    <property type="match status" value="1"/>
</dbReference>
<feature type="region of interest" description="Disordered" evidence="6">
    <location>
        <begin position="1"/>
        <end position="33"/>
    </location>
</feature>
<sequence length="566" mass="60647">MRTAPPDARTPGTPAAAPPPPAPGPGGPRRRSATDRLAARVDTATIFGRRLRDIRAELHRRTAPTHWTNLFGVVTLACLVVLTVTGLWLMFLYTPSSDATTYEGAYAPLLGAEVSKAFASTMRITFELPGGLLVRQAHHWAALLLPASIIMQLLTTFFTGGFRRPRRGMWVLLFGIFVAALAGGWSGYALPDDMLSGTGLRITEGIALGIPVVGTWIASLLFGGSFPGEIIEHLYPLHVAIVPAVLVVLLVLRAAAAWRAGPARFPGAGVGVPLVPTAATRAGGLFALVTGVLLLVSATVTINPIQLYGPADSGNAGAGSQPDWYTGFLDGALRLVPSGWEFVAFDRTWTLAVLVPLAVVTAFLVAVAAYPFFEEWATGDRSDHHLLERPRLAPTRTGIGVAGIVFYGVLWAAGSADLIATQFSVTFEGVIAVLQALLVVGPAIAFVVTRRVCLGLQRRDRDILHHGYETGRIVRLPGGEYIEVHRPIGEVERVRMARPEPRVVIVRRPDERGRLTLARRAQARLSRWYLADSIDSETGARMVPISAGSAEANDGHSSGHLVTGRR</sequence>
<keyword evidence="12" id="KW-1185">Reference proteome</keyword>
<dbReference type="PROSITE" id="PS51002">
    <property type="entry name" value="CYTB_NTER"/>
    <property type="match status" value="1"/>
</dbReference>
<dbReference type="GO" id="GO:0008121">
    <property type="term" value="F:quinol-cytochrome-c reductase activity"/>
    <property type="evidence" value="ECO:0007669"/>
    <property type="project" value="UniProtKB-EC"/>
</dbReference>
<feature type="compositionally biased region" description="Low complexity" evidence="6">
    <location>
        <begin position="1"/>
        <end position="15"/>
    </location>
</feature>
<dbReference type="InterPro" id="IPR016174">
    <property type="entry name" value="Di-haem_cyt_TM"/>
</dbReference>
<dbReference type="AlphaFoldDB" id="A0A1H2A4E0"/>
<evidence type="ECO:0000313" key="11">
    <source>
        <dbReference type="Proteomes" id="UP000199482"/>
    </source>
</evidence>
<evidence type="ECO:0000256" key="4">
    <source>
        <dbReference type="ARBA" id="ARBA00029351"/>
    </source>
</evidence>
<dbReference type="EMBL" id="LT629755">
    <property type="protein sequence ID" value="SDT40780.1"/>
    <property type="molecule type" value="Genomic_DNA"/>
</dbReference>
<feature type="compositionally biased region" description="Pro residues" evidence="6">
    <location>
        <begin position="16"/>
        <end position="26"/>
    </location>
</feature>
<dbReference type="InterPro" id="IPR005797">
    <property type="entry name" value="Cyt_b/b6_N"/>
</dbReference>